<organism evidence="4 7">
    <name type="scientific">Streptococcus gallolyticus</name>
    <dbReference type="NCBI Taxonomy" id="315405"/>
    <lineage>
        <taxon>Bacteria</taxon>
        <taxon>Bacillati</taxon>
        <taxon>Bacillota</taxon>
        <taxon>Bacilli</taxon>
        <taxon>Lactobacillales</taxon>
        <taxon>Streptococcaceae</taxon>
        <taxon>Streptococcus</taxon>
    </lineage>
</organism>
<dbReference type="SUPFAM" id="SSF116734">
    <property type="entry name" value="DNA methylase specificity domain"/>
    <property type="match status" value="1"/>
</dbReference>
<dbReference type="GO" id="GO:0009307">
    <property type="term" value="P:DNA restriction-modification system"/>
    <property type="evidence" value="ECO:0007669"/>
    <property type="project" value="UniProtKB-KW"/>
</dbReference>
<dbReference type="EMBL" id="FOGM01000013">
    <property type="protein sequence ID" value="SER99851.1"/>
    <property type="molecule type" value="Genomic_DNA"/>
</dbReference>
<dbReference type="EMBL" id="FOBM01000001">
    <property type="protein sequence ID" value="SEL91837.1"/>
    <property type="molecule type" value="Genomic_DNA"/>
</dbReference>
<keyword evidence="3" id="KW-0175">Coiled coil</keyword>
<dbReference type="EMBL" id="CCBC010000205">
    <property type="protein sequence ID" value="CDO18826.1"/>
    <property type="molecule type" value="Genomic_DNA"/>
</dbReference>
<keyword evidence="1" id="KW-0680">Restriction system</keyword>
<dbReference type="Proteomes" id="UP000027584">
    <property type="component" value="Unassembled WGS sequence"/>
</dbReference>
<reference evidence="4 7" key="2">
    <citation type="submission" date="2014-05" db="EMBL/GenBank/DDBJ databases">
        <title>Genome sequence of Streptococcus gallolyticus.</title>
        <authorList>
            <person name="Del Campo R."/>
        </authorList>
    </citation>
    <scope>NUCLEOTIDE SEQUENCE [LARGE SCALE GENOMIC DNA]</scope>
    <source>
        <strain evidence="4 7">LMG17956</strain>
    </source>
</reference>
<dbReference type="GO" id="GO:0003677">
    <property type="term" value="F:DNA binding"/>
    <property type="evidence" value="ECO:0007669"/>
    <property type="project" value="UniProtKB-KW"/>
</dbReference>
<name>A0A060RIB4_9STRE</name>
<dbReference type="Gene3D" id="3.90.220.20">
    <property type="entry name" value="DNA methylase specificity domains"/>
    <property type="match status" value="1"/>
</dbReference>
<evidence type="ECO:0000313" key="8">
    <source>
        <dbReference type="Proteomes" id="UP000182712"/>
    </source>
</evidence>
<evidence type="ECO:0000313" key="7">
    <source>
        <dbReference type="Proteomes" id="UP000027584"/>
    </source>
</evidence>
<protein>
    <recommendedName>
        <fullName evidence="10">Restriction endonuclease subunit S</fullName>
    </recommendedName>
</protein>
<dbReference type="PANTHER" id="PTHR30408">
    <property type="entry name" value="TYPE-1 RESTRICTION ENZYME ECOKI SPECIFICITY PROTEIN"/>
    <property type="match status" value="1"/>
</dbReference>
<reference evidence="8 9" key="3">
    <citation type="submission" date="2016-10" db="EMBL/GenBank/DDBJ databases">
        <authorList>
            <person name="de Groot N.N."/>
        </authorList>
    </citation>
    <scope>NUCLEOTIDE SEQUENCE [LARGE SCALE GENOMIC DNA]</scope>
    <source>
        <strain evidence="5 9">VTM1R29</strain>
        <strain evidence="6 8">VTM2R47</strain>
    </source>
</reference>
<dbReference type="Proteomes" id="UP000182712">
    <property type="component" value="Unassembled WGS sequence"/>
</dbReference>
<reference evidence="4 7" key="1">
    <citation type="submission" date="2014-02" db="EMBL/GenBank/DDBJ databases">
        <authorList>
            <person name="Manrique M."/>
        </authorList>
    </citation>
    <scope>NUCLEOTIDE SEQUENCE [LARGE SCALE GENOMIC DNA]</scope>
    <source>
        <strain evidence="4 7">LMG17956</strain>
    </source>
</reference>
<proteinExistence type="predicted"/>
<dbReference type="InterPro" id="IPR044946">
    <property type="entry name" value="Restrct_endonuc_typeI_TRD_sf"/>
</dbReference>
<evidence type="ECO:0000256" key="2">
    <source>
        <dbReference type="ARBA" id="ARBA00023125"/>
    </source>
</evidence>
<evidence type="ECO:0000313" key="6">
    <source>
        <dbReference type="EMBL" id="SER99851.1"/>
    </source>
</evidence>
<gene>
    <name evidence="4" type="ORF">BN963_SGAL_02033</name>
    <name evidence="5" type="ORF">SAMN04487839_101226</name>
    <name evidence="6" type="ORF">SAMN04487840_11377</name>
</gene>
<evidence type="ECO:0000313" key="4">
    <source>
        <dbReference type="EMBL" id="CDO18826.1"/>
    </source>
</evidence>
<dbReference type="PANTHER" id="PTHR30408:SF12">
    <property type="entry name" value="TYPE I RESTRICTION ENZYME MJAVIII SPECIFICITY SUBUNIT"/>
    <property type="match status" value="1"/>
</dbReference>
<evidence type="ECO:0000313" key="5">
    <source>
        <dbReference type="EMBL" id="SEL91837.1"/>
    </source>
</evidence>
<evidence type="ECO:0000256" key="1">
    <source>
        <dbReference type="ARBA" id="ARBA00022747"/>
    </source>
</evidence>
<dbReference type="RefSeq" id="WP_039695240.1">
    <property type="nucleotide sequence ID" value="NZ_FNFJ01000001.1"/>
</dbReference>
<keyword evidence="2" id="KW-0238">DNA-binding</keyword>
<evidence type="ECO:0000313" key="9">
    <source>
        <dbReference type="Proteomes" id="UP000182764"/>
    </source>
</evidence>
<accession>A0A060RIB4</accession>
<feature type="coiled-coil region" evidence="3">
    <location>
        <begin position="165"/>
        <end position="196"/>
    </location>
</feature>
<sequence length="198" mass="22143">MNELVENYKSNKIAKIPLKEITEHFKGKAVSKLGDSGNISVINLSDMDDTGIDYAHLKKIDCDEKSVSRYLLQEGDVLIASKGTVKKIAVFAEQDGPVIASANITVLRPTSDISGGYIRLFLASDLGQALLDETNTGKNVMNLNTQKIISIEIPKIPSIRQAYLIQGYEQGLKDYKRKLTRAKQEWQRIRSEVEKNLF</sequence>
<dbReference type="InterPro" id="IPR052021">
    <property type="entry name" value="Type-I_RS_S_subunit"/>
</dbReference>
<evidence type="ECO:0008006" key="10">
    <source>
        <dbReference type="Google" id="ProtNLM"/>
    </source>
</evidence>
<dbReference type="Proteomes" id="UP000182764">
    <property type="component" value="Unassembled WGS sequence"/>
</dbReference>
<evidence type="ECO:0000256" key="3">
    <source>
        <dbReference type="SAM" id="Coils"/>
    </source>
</evidence>
<dbReference type="AlphaFoldDB" id="A0A060RIB4"/>